<comment type="caution">
    <text evidence="2">The sequence shown here is derived from an EMBL/GenBank/DDBJ whole genome shotgun (WGS) entry which is preliminary data.</text>
</comment>
<dbReference type="GO" id="GO:0006508">
    <property type="term" value="P:proteolysis"/>
    <property type="evidence" value="ECO:0007669"/>
    <property type="project" value="InterPro"/>
</dbReference>
<dbReference type="SUPFAM" id="SSF52743">
    <property type="entry name" value="Subtilisin-like"/>
    <property type="match status" value="1"/>
</dbReference>
<dbReference type="OrthoDB" id="8010691at2"/>
<dbReference type="Gene3D" id="3.40.50.200">
    <property type="entry name" value="Peptidase S8/S53 domain"/>
    <property type="match status" value="1"/>
</dbReference>
<dbReference type="InterPro" id="IPR036852">
    <property type="entry name" value="Peptidase_S8/S53_dom_sf"/>
</dbReference>
<evidence type="ECO:0000313" key="2">
    <source>
        <dbReference type="EMBL" id="MXQ14640.1"/>
    </source>
</evidence>
<dbReference type="RefSeq" id="WP_160888360.1">
    <property type="nucleotide sequence ID" value="NZ_WURB01000041.1"/>
</dbReference>
<gene>
    <name evidence="2" type="ORF">GR328_24965</name>
</gene>
<reference evidence="2 3" key="2">
    <citation type="submission" date="2020-01" db="EMBL/GenBank/DDBJ databases">
        <title>Microvirga sp. nov., an arsenate reduction bacterium isolated from Tibet hotspring sediments.</title>
        <authorList>
            <person name="Xian W.-D."/>
            <person name="Li W.-J."/>
        </authorList>
    </citation>
    <scope>NUCLEOTIDE SEQUENCE [LARGE SCALE GENOMIC DNA]</scope>
    <source>
        <strain evidence="2 3">KCTC 23863</strain>
    </source>
</reference>
<dbReference type="AlphaFoldDB" id="A0A7X3MX58"/>
<protein>
    <recommendedName>
        <fullName evidence="4">Subtilase family protein</fullName>
    </recommendedName>
</protein>
<proteinExistence type="predicted"/>
<sequence length="678" mass="73138">MLERDTYPKCFDPYLRYAISSNFGNFELPDGKKERSRLFFLVEFKEAGRETEFAAQMNEAGLSVVLGPAGSTTRFATLHAAREAVIKAVNGSVAFDIWEKYVSRVALSLPLETSASGALRRLPAGRWRKGRKSPGSLLIGVLDDGCPFAAAHFLRAKASTRVRGIWDQNQGKKPIRINDRNGEECLFGQRLLDFNYGLEFYRDSEGAVPAPLRRRIGLDEWIQLHATPTGGIDEDGCYADAGFSSLSRRLSHGAHVMDVLAGRVPTSSRVGPAAQGDRRDPPSWRPGADPASKADVVFVQFPHDCIRDATGVWLKAYVLDGIRYVLSFADPGKTKNVIINISYGPTTGPHDGTAELEEALTALVAEFDGTARKPKLEIVLAAGNTYLSEGHVVYARSGRRPDRIEWTWRLPPDNPVLCFAELWMDNADPGPVSVMLTSPGGAVSTSGTGPVPPPPGVSLPPHTGVYAPIVWGSHTMWLLAVEPTRGVAEHGDWKIEVSGIPQNAQIHAYVARSDPNLNVRTGAKLSYFLDHTWEMTRSSEASCKYNNGEFDRTGSLIRRDGTLNGIATAKDPGVHVAGGYIIANGRKSSYSSAGPARSGPLALRLGPDNVLPCDESHALLGIRAGGNRSGGVFRLIGTSAAAPQLARHIADPPIPPAVDPPTQPEEIAKRGGGNIEPP</sequence>
<feature type="compositionally biased region" description="Pro residues" evidence="1">
    <location>
        <begin position="652"/>
        <end position="663"/>
    </location>
</feature>
<reference evidence="2 3" key="1">
    <citation type="submission" date="2019-12" db="EMBL/GenBank/DDBJ databases">
        <authorList>
            <person name="Yuan C.-G."/>
        </authorList>
    </citation>
    <scope>NUCLEOTIDE SEQUENCE [LARGE SCALE GENOMIC DNA]</scope>
    <source>
        <strain evidence="2 3">KCTC 23863</strain>
    </source>
</reference>
<feature type="region of interest" description="Disordered" evidence="1">
    <location>
        <begin position="266"/>
        <end position="290"/>
    </location>
</feature>
<dbReference type="Proteomes" id="UP000436483">
    <property type="component" value="Unassembled WGS sequence"/>
</dbReference>
<keyword evidence="3" id="KW-1185">Reference proteome</keyword>
<organism evidence="2 3">
    <name type="scientific">Microvirga makkahensis</name>
    <dbReference type="NCBI Taxonomy" id="1128670"/>
    <lineage>
        <taxon>Bacteria</taxon>
        <taxon>Pseudomonadati</taxon>
        <taxon>Pseudomonadota</taxon>
        <taxon>Alphaproteobacteria</taxon>
        <taxon>Hyphomicrobiales</taxon>
        <taxon>Methylobacteriaceae</taxon>
        <taxon>Microvirga</taxon>
    </lineage>
</organism>
<dbReference type="EMBL" id="WURB01000041">
    <property type="protein sequence ID" value="MXQ14640.1"/>
    <property type="molecule type" value="Genomic_DNA"/>
</dbReference>
<feature type="region of interest" description="Disordered" evidence="1">
    <location>
        <begin position="651"/>
        <end position="678"/>
    </location>
</feature>
<name>A0A7X3MX58_9HYPH</name>
<evidence type="ECO:0008006" key="4">
    <source>
        <dbReference type="Google" id="ProtNLM"/>
    </source>
</evidence>
<evidence type="ECO:0000256" key="1">
    <source>
        <dbReference type="SAM" id="MobiDB-lite"/>
    </source>
</evidence>
<accession>A0A7X3MX58</accession>
<evidence type="ECO:0000313" key="3">
    <source>
        <dbReference type="Proteomes" id="UP000436483"/>
    </source>
</evidence>
<dbReference type="GO" id="GO:0004252">
    <property type="term" value="F:serine-type endopeptidase activity"/>
    <property type="evidence" value="ECO:0007669"/>
    <property type="project" value="InterPro"/>
</dbReference>